<organism evidence="7 8">
    <name type="scientific">Shewanella aestuarii</name>
    <dbReference type="NCBI Taxonomy" id="1028752"/>
    <lineage>
        <taxon>Bacteria</taxon>
        <taxon>Pseudomonadati</taxon>
        <taxon>Pseudomonadota</taxon>
        <taxon>Gammaproteobacteria</taxon>
        <taxon>Alteromonadales</taxon>
        <taxon>Shewanellaceae</taxon>
        <taxon>Shewanella</taxon>
    </lineage>
</organism>
<comment type="caution">
    <text evidence="7">The sequence shown here is derived from an EMBL/GenBank/DDBJ whole genome shotgun (WGS) entry which is preliminary data.</text>
</comment>
<dbReference type="PANTHER" id="PTHR21392:SF0">
    <property type="entry name" value="TRNA-URIDINE AMINOCARBOXYPROPYLTRANSFERASE 2"/>
    <property type="match status" value="1"/>
</dbReference>
<dbReference type="RefSeq" id="WP_188842737.1">
    <property type="nucleotide sequence ID" value="NZ_BMOT01000010.1"/>
</dbReference>
<evidence type="ECO:0000256" key="5">
    <source>
        <dbReference type="ARBA" id="ARBA00034489"/>
    </source>
</evidence>
<evidence type="ECO:0000313" key="8">
    <source>
        <dbReference type="Proteomes" id="UP001203212"/>
    </source>
</evidence>
<proteinExistence type="inferred from homology"/>
<dbReference type="EC" id="2.5.1.25" evidence="1"/>
<dbReference type="SMART" id="SM01144">
    <property type="entry name" value="DTW"/>
    <property type="match status" value="1"/>
</dbReference>
<gene>
    <name evidence="7" type="ORF">L2689_13215</name>
</gene>
<evidence type="ECO:0000259" key="6">
    <source>
        <dbReference type="SMART" id="SM01144"/>
    </source>
</evidence>
<evidence type="ECO:0000256" key="2">
    <source>
        <dbReference type="ARBA" id="ARBA00022679"/>
    </source>
</evidence>
<keyword evidence="3" id="KW-0949">S-adenosyl-L-methionine</keyword>
<evidence type="ECO:0000256" key="4">
    <source>
        <dbReference type="ARBA" id="ARBA00022694"/>
    </source>
</evidence>
<dbReference type="Proteomes" id="UP001203212">
    <property type="component" value="Unassembled WGS sequence"/>
</dbReference>
<comment type="similarity">
    <text evidence="5">Belongs to the TDD superfamily. DTWD2 family.</text>
</comment>
<evidence type="ECO:0000256" key="3">
    <source>
        <dbReference type="ARBA" id="ARBA00022691"/>
    </source>
</evidence>
<dbReference type="InterPro" id="IPR039262">
    <property type="entry name" value="DTWD2/TAPT"/>
</dbReference>
<dbReference type="Pfam" id="PF03942">
    <property type="entry name" value="DTW"/>
    <property type="match status" value="1"/>
</dbReference>
<accession>A0ABT0L3X3</accession>
<name>A0ABT0L3X3_9GAMM</name>
<dbReference type="InterPro" id="IPR005636">
    <property type="entry name" value="DTW"/>
</dbReference>
<dbReference type="EMBL" id="JAKILK010000007">
    <property type="protein sequence ID" value="MCL1118195.1"/>
    <property type="molecule type" value="Genomic_DNA"/>
</dbReference>
<feature type="domain" description="DTW" evidence="6">
    <location>
        <begin position="1"/>
        <end position="173"/>
    </location>
</feature>
<keyword evidence="2" id="KW-0808">Transferase</keyword>
<keyword evidence="8" id="KW-1185">Reference proteome</keyword>
<reference evidence="7 8" key="1">
    <citation type="submission" date="2022-01" db="EMBL/GenBank/DDBJ databases">
        <title>Whole genome-based taxonomy of the Shewanellaceae.</title>
        <authorList>
            <person name="Martin-Rodriguez A.J."/>
        </authorList>
    </citation>
    <scope>NUCLEOTIDE SEQUENCE [LARGE SCALE GENOMIC DNA]</scope>
    <source>
        <strain evidence="7 8">JCM 17801</strain>
    </source>
</reference>
<dbReference type="PANTHER" id="PTHR21392">
    <property type="entry name" value="TRNA-URIDINE AMINOCARBOXYPROPYLTRANSFERASE 2"/>
    <property type="match status" value="1"/>
</dbReference>
<evidence type="ECO:0000256" key="1">
    <source>
        <dbReference type="ARBA" id="ARBA00012386"/>
    </source>
</evidence>
<sequence>MKIILLTHQRERDRKTNTGQLVLDVLGSAANLVIWDRVNPDRALLSLIEQTAVGLLFPHSETNEMGEVSVPSRNVCIDENNKAALAGYEYLIIIDATWQEARKIYNRSAYLHSLAKVSLSDSMKSCFQLRRNQIEGGLCTAECVGLLLTYSGQARFAEQLRDKWESFNQIGGNITV</sequence>
<keyword evidence="4" id="KW-0819">tRNA processing</keyword>
<protein>
    <recommendedName>
        <fullName evidence="1">tRNA-uridine aminocarboxypropyltransferase</fullName>
        <ecNumber evidence="1">2.5.1.25</ecNumber>
    </recommendedName>
</protein>
<evidence type="ECO:0000313" key="7">
    <source>
        <dbReference type="EMBL" id="MCL1118195.1"/>
    </source>
</evidence>